<dbReference type="Pfam" id="PF17784">
    <property type="entry name" value="Sulfotransfer_4"/>
    <property type="match status" value="1"/>
</dbReference>
<dbReference type="SUPFAM" id="SSF52540">
    <property type="entry name" value="P-loop containing nucleoside triphosphate hydrolases"/>
    <property type="match status" value="1"/>
</dbReference>
<feature type="region of interest" description="Disordered" evidence="1">
    <location>
        <begin position="258"/>
        <end position="315"/>
    </location>
</feature>
<sequence length="407" mass="48665">MWNHTTNTIQIPDNYKYPFGRTVDDTTKERRKKTSLEILENVLHKKENQQENRQVNDYITNIMMDSSTNPNNKLKKDLLLPIPNCFKPNTKQTRKIANELLDGSNTRRSSLSYPLFNVGFPKVGSTALNDYLNCIGIKSSHKQLKISKIMNRTKSQQPLFVQRGIQHDPIAIMQLDYNLRNGFFPQIQLLDELHEEYPNSTFILNFRPIQDWIRSTTNWYQMKYRFGLMTNIPGLIMSDEQRIQNNIERDRYYTQLEQEEEEHPQLNNRQRQEKRQEKRAKGRKRKEMNSNNIRTRRLQQLEGINEKKDDHYNNNSTNNQYIPLSNIQMARWWCNHIQHIRDYTSSNHYSSHILIELDLYNTTETSQLLYDLFVSPRNVNNNNKDYHSCWGHKNINRNNKRIINDKE</sequence>
<name>A0A1E7FZY4_9STRA</name>
<dbReference type="Gene3D" id="3.40.50.300">
    <property type="entry name" value="P-loop containing nucleotide triphosphate hydrolases"/>
    <property type="match status" value="1"/>
</dbReference>
<dbReference type="EMBL" id="KV784353">
    <property type="protein sequence ID" value="OEU23383.1"/>
    <property type="molecule type" value="Genomic_DNA"/>
</dbReference>
<evidence type="ECO:0008006" key="4">
    <source>
        <dbReference type="Google" id="ProtNLM"/>
    </source>
</evidence>
<dbReference type="Proteomes" id="UP000095751">
    <property type="component" value="Unassembled WGS sequence"/>
</dbReference>
<feature type="compositionally biased region" description="Basic residues" evidence="1">
    <location>
        <begin position="277"/>
        <end position="286"/>
    </location>
</feature>
<evidence type="ECO:0000256" key="1">
    <source>
        <dbReference type="SAM" id="MobiDB-lite"/>
    </source>
</evidence>
<dbReference type="PANTHER" id="PTHR36978:SF4">
    <property type="entry name" value="P-LOOP CONTAINING NUCLEOSIDE TRIPHOSPHATE HYDROLASE PROTEIN"/>
    <property type="match status" value="1"/>
</dbReference>
<dbReference type="AlphaFoldDB" id="A0A1E7FZY4"/>
<proteinExistence type="predicted"/>
<gene>
    <name evidence="2" type="ORF">FRACYDRAFT_233555</name>
</gene>
<dbReference type="KEGG" id="fcy:FRACYDRAFT_233555"/>
<accession>A0A1E7FZY4</accession>
<keyword evidence="3" id="KW-1185">Reference proteome</keyword>
<dbReference type="InterPro" id="IPR027417">
    <property type="entry name" value="P-loop_NTPase"/>
</dbReference>
<dbReference type="InterPro" id="IPR040632">
    <property type="entry name" value="Sulfotransfer_4"/>
</dbReference>
<protein>
    <recommendedName>
        <fullName evidence="4">Sulfotransferase domain-containing protein</fullName>
    </recommendedName>
</protein>
<reference evidence="2 3" key="1">
    <citation type="submission" date="2016-09" db="EMBL/GenBank/DDBJ databases">
        <title>Extensive genetic diversity and differential bi-allelic expression allows diatom success in the polar Southern Ocean.</title>
        <authorList>
            <consortium name="DOE Joint Genome Institute"/>
            <person name="Mock T."/>
            <person name="Otillar R.P."/>
            <person name="Strauss J."/>
            <person name="Dupont C."/>
            <person name="Frickenhaus S."/>
            <person name="Maumus F."/>
            <person name="Mcmullan M."/>
            <person name="Sanges R."/>
            <person name="Schmutz J."/>
            <person name="Toseland A."/>
            <person name="Valas R."/>
            <person name="Veluchamy A."/>
            <person name="Ward B.J."/>
            <person name="Allen A."/>
            <person name="Barry K."/>
            <person name="Falciatore A."/>
            <person name="Ferrante M."/>
            <person name="Fortunato A.E."/>
            <person name="Gloeckner G."/>
            <person name="Gruber A."/>
            <person name="Hipkin R."/>
            <person name="Janech M."/>
            <person name="Kroth P."/>
            <person name="Leese F."/>
            <person name="Lindquist E."/>
            <person name="Lyon B.R."/>
            <person name="Martin J."/>
            <person name="Mayer C."/>
            <person name="Parker M."/>
            <person name="Quesneville H."/>
            <person name="Raymond J."/>
            <person name="Uhlig C."/>
            <person name="Valentin K.U."/>
            <person name="Worden A.Z."/>
            <person name="Armbrust E.V."/>
            <person name="Bowler C."/>
            <person name="Green B."/>
            <person name="Moulton V."/>
            <person name="Van Oosterhout C."/>
            <person name="Grigoriev I."/>
        </authorList>
    </citation>
    <scope>NUCLEOTIDE SEQUENCE [LARGE SCALE GENOMIC DNA]</scope>
    <source>
        <strain evidence="2 3">CCMP1102</strain>
    </source>
</reference>
<dbReference type="PANTHER" id="PTHR36978">
    <property type="entry name" value="P-LOOP CONTAINING NUCLEOTIDE TRIPHOSPHATE HYDROLASE"/>
    <property type="match status" value="1"/>
</dbReference>
<evidence type="ECO:0000313" key="2">
    <source>
        <dbReference type="EMBL" id="OEU23383.1"/>
    </source>
</evidence>
<organism evidence="2 3">
    <name type="scientific">Fragilariopsis cylindrus CCMP1102</name>
    <dbReference type="NCBI Taxonomy" id="635003"/>
    <lineage>
        <taxon>Eukaryota</taxon>
        <taxon>Sar</taxon>
        <taxon>Stramenopiles</taxon>
        <taxon>Ochrophyta</taxon>
        <taxon>Bacillariophyta</taxon>
        <taxon>Bacillariophyceae</taxon>
        <taxon>Bacillariophycidae</taxon>
        <taxon>Bacillariales</taxon>
        <taxon>Bacillariaceae</taxon>
        <taxon>Fragilariopsis</taxon>
    </lineage>
</organism>
<dbReference type="InParanoid" id="A0A1E7FZY4"/>
<evidence type="ECO:0000313" key="3">
    <source>
        <dbReference type="Proteomes" id="UP000095751"/>
    </source>
</evidence>
<dbReference type="OrthoDB" id="41409at2759"/>